<sequence length="33" mass="3695">MVLPGDDVLSIIQQKSLILVPLNRPYRLPTAHP</sequence>
<organism evidence="1 2">
    <name type="scientific">Tropilaelaps mercedesae</name>
    <dbReference type="NCBI Taxonomy" id="418985"/>
    <lineage>
        <taxon>Eukaryota</taxon>
        <taxon>Metazoa</taxon>
        <taxon>Ecdysozoa</taxon>
        <taxon>Arthropoda</taxon>
        <taxon>Chelicerata</taxon>
        <taxon>Arachnida</taxon>
        <taxon>Acari</taxon>
        <taxon>Parasitiformes</taxon>
        <taxon>Mesostigmata</taxon>
        <taxon>Gamasina</taxon>
        <taxon>Dermanyssoidea</taxon>
        <taxon>Laelapidae</taxon>
        <taxon>Tropilaelaps</taxon>
    </lineage>
</organism>
<accession>A0A1V9X2N4</accession>
<evidence type="ECO:0000313" key="1">
    <source>
        <dbReference type="EMBL" id="OQR67658.1"/>
    </source>
</evidence>
<reference evidence="1 2" key="1">
    <citation type="journal article" date="2017" name="Gigascience">
        <title>Draft genome of the honey bee ectoparasitic mite, Tropilaelaps mercedesae, is shaped by the parasitic life history.</title>
        <authorList>
            <person name="Dong X."/>
            <person name="Armstrong S.D."/>
            <person name="Xia D."/>
            <person name="Makepeace B.L."/>
            <person name="Darby A.C."/>
            <person name="Kadowaki T."/>
        </authorList>
    </citation>
    <scope>NUCLEOTIDE SEQUENCE [LARGE SCALE GENOMIC DNA]</scope>
    <source>
        <strain evidence="1">Wuxi-XJTLU</strain>
    </source>
</reference>
<dbReference type="EMBL" id="MNPL01027871">
    <property type="protein sequence ID" value="OQR67658.1"/>
    <property type="molecule type" value="Genomic_DNA"/>
</dbReference>
<name>A0A1V9X2N4_9ACAR</name>
<dbReference type="Proteomes" id="UP000192247">
    <property type="component" value="Unassembled WGS sequence"/>
</dbReference>
<comment type="caution">
    <text evidence="1">The sequence shown here is derived from an EMBL/GenBank/DDBJ whole genome shotgun (WGS) entry which is preliminary data.</text>
</comment>
<dbReference type="AlphaFoldDB" id="A0A1V9X2N4"/>
<protein>
    <submittedName>
        <fullName evidence="1">Uncharacterized protein</fullName>
    </submittedName>
</protein>
<dbReference type="InParanoid" id="A0A1V9X2N4"/>
<keyword evidence="2" id="KW-1185">Reference proteome</keyword>
<gene>
    <name evidence="1" type="ORF">BIW11_04723</name>
</gene>
<proteinExistence type="predicted"/>
<evidence type="ECO:0000313" key="2">
    <source>
        <dbReference type="Proteomes" id="UP000192247"/>
    </source>
</evidence>